<dbReference type="Proteomes" id="UP000269221">
    <property type="component" value="Unassembled WGS sequence"/>
</dbReference>
<keyword evidence="2" id="KW-1185">Reference proteome</keyword>
<accession>A0A3M0K5R4</accession>
<gene>
    <name evidence="1" type="ORF">DUI87_15330</name>
</gene>
<dbReference type="AlphaFoldDB" id="A0A3M0K5R4"/>
<dbReference type="EMBL" id="QRBI01000119">
    <property type="protein sequence ID" value="RMC07861.1"/>
    <property type="molecule type" value="Genomic_DNA"/>
</dbReference>
<protein>
    <submittedName>
        <fullName evidence="1">Uncharacterized protein</fullName>
    </submittedName>
</protein>
<name>A0A3M0K5R4_HIRRU</name>
<evidence type="ECO:0000313" key="1">
    <source>
        <dbReference type="EMBL" id="RMC07861.1"/>
    </source>
</evidence>
<dbReference type="STRING" id="333673.A0A3M0K5R4"/>
<sequence>MVAKRAGKIEDPKVRLVDCLQAILTTALPGCTFVWRFQVCGHGLWAQSRRGPVQGVDFSQAALRGAYAGLRHARKKDGHPTRSDFALNKDGDRSLVNAGQELTQNFLGPWQREREKQQTVLGEFLPEIASLKDIEIANVQPDCTGDTLFLSWVVAVAQIENRVAEISFNSKKAASSLGFDSLEALDGSYFYIVASVLESMECRLQLWDLQHEKDMNPLK</sequence>
<organism evidence="1 2">
    <name type="scientific">Hirundo rustica rustica</name>
    <dbReference type="NCBI Taxonomy" id="333673"/>
    <lineage>
        <taxon>Eukaryota</taxon>
        <taxon>Metazoa</taxon>
        <taxon>Chordata</taxon>
        <taxon>Craniata</taxon>
        <taxon>Vertebrata</taxon>
        <taxon>Euteleostomi</taxon>
        <taxon>Archelosauria</taxon>
        <taxon>Archosauria</taxon>
        <taxon>Dinosauria</taxon>
        <taxon>Saurischia</taxon>
        <taxon>Theropoda</taxon>
        <taxon>Coelurosauria</taxon>
        <taxon>Aves</taxon>
        <taxon>Neognathae</taxon>
        <taxon>Neoaves</taxon>
        <taxon>Telluraves</taxon>
        <taxon>Australaves</taxon>
        <taxon>Passeriformes</taxon>
        <taxon>Sylvioidea</taxon>
        <taxon>Hirundinidae</taxon>
        <taxon>Hirundo</taxon>
    </lineage>
</organism>
<evidence type="ECO:0000313" key="2">
    <source>
        <dbReference type="Proteomes" id="UP000269221"/>
    </source>
</evidence>
<comment type="caution">
    <text evidence="1">The sequence shown here is derived from an EMBL/GenBank/DDBJ whole genome shotgun (WGS) entry which is preliminary data.</text>
</comment>
<reference evidence="1 2" key="1">
    <citation type="submission" date="2018-07" db="EMBL/GenBank/DDBJ databases">
        <title>A high quality draft genome assembly of the barn swallow (H. rustica rustica).</title>
        <authorList>
            <person name="Formenti G."/>
            <person name="Chiara M."/>
            <person name="Poveda L."/>
            <person name="Francoijs K.-J."/>
            <person name="Bonisoli-Alquati A."/>
            <person name="Canova L."/>
            <person name="Gianfranceschi L."/>
            <person name="Horner D.S."/>
            <person name="Saino N."/>
        </authorList>
    </citation>
    <scope>NUCLEOTIDE SEQUENCE [LARGE SCALE GENOMIC DNA]</scope>
    <source>
        <strain evidence="1">Chelidonia</strain>
        <tissue evidence="1">Blood</tissue>
    </source>
</reference>
<proteinExistence type="predicted"/>